<dbReference type="InterPro" id="IPR014161">
    <property type="entry name" value="Tol-Pal_TolA"/>
</dbReference>
<dbReference type="PANTHER" id="PTHR30558">
    <property type="entry name" value="EXBD MEMBRANE COMPONENT OF PMF-DRIVEN MACROMOLECULE IMPORT SYSTEM"/>
    <property type="match status" value="1"/>
</dbReference>
<keyword evidence="2" id="KW-1003">Cell membrane</keyword>
<dbReference type="GO" id="GO:0043213">
    <property type="term" value="P:bacteriocin transport"/>
    <property type="evidence" value="ECO:0007669"/>
    <property type="project" value="InterPro"/>
</dbReference>
<feature type="compositionally biased region" description="Basic and acidic residues" evidence="6">
    <location>
        <begin position="244"/>
        <end position="256"/>
    </location>
</feature>
<keyword evidence="9" id="KW-1185">Reference proteome</keyword>
<evidence type="ECO:0000313" key="8">
    <source>
        <dbReference type="EMBL" id="KMQ82491.1"/>
    </source>
</evidence>
<feature type="transmembrane region" description="Helical" evidence="7">
    <location>
        <begin position="21"/>
        <end position="39"/>
    </location>
</feature>
<comment type="caution">
    <text evidence="8">The sequence shown here is derived from an EMBL/GenBank/DDBJ whole genome shotgun (WGS) entry which is preliminary data.</text>
</comment>
<feature type="transmembrane region" description="Helical" evidence="7">
    <location>
        <begin position="153"/>
        <end position="173"/>
    </location>
</feature>
<comment type="subcellular location">
    <subcellularLocation>
        <location evidence="1">Cell membrane</location>
        <topology evidence="1">Single-pass membrane protein</topology>
    </subcellularLocation>
</comment>
<feature type="compositionally biased region" description="Low complexity" evidence="6">
    <location>
        <begin position="336"/>
        <end position="345"/>
    </location>
</feature>
<feature type="region of interest" description="Disordered" evidence="6">
    <location>
        <begin position="208"/>
        <end position="345"/>
    </location>
</feature>
<evidence type="ECO:0000256" key="6">
    <source>
        <dbReference type="SAM" id="MobiDB-lite"/>
    </source>
</evidence>
<reference evidence="8 9" key="1">
    <citation type="submission" date="2015-04" db="EMBL/GenBank/DDBJ databases">
        <title>Lasius niger genome sequencing.</title>
        <authorList>
            <person name="Konorov E.A."/>
            <person name="Nikitin M.A."/>
            <person name="Kirill M.V."/>
            <person name="Chang P."/>
        </authorList>
    </citation>
    <scope>NUCLEOTIDE SEQUENCE [LARGE SCALE GENOMIC DNA]</scope>
    <source>
        <tissue evidence="8">Whole</tissue>
    </source>
</reference>
<dbReference type="NCBIfam" id="NF008248">
    <property type="entry name" value="PRK11024.1"/>
    <property type="match status" value="1"/>
</dbReference>
<proteinExistence type="predicted"/>
<dbReference type="GO" id="GO:0005886">
    <property type="term" value="C:plasma membrane"/>
    <property type="evidence" value="ECO:0007669"/>
    <property type="project" value="UniProtKB-SubCell"/>
</dbReference>
<feature type="non-terminal residue" evidence="8">
    <location>
        <position position="345"/>
    </location>
</feature>
<dbReference type="Gene3D" id="3.30.420.270">
    <property type="match status" value="1"/>
</dbReference>
<dbReference type="Proteomes" id="UP000036403">
    <property type="component" value="Unassembled WGS sequence"/>
</dbReference>
<feature type="compositionally biased region" description="Basic and acidic residues" evidence="6">
    <location>
        <begin position="309"/>
        <end position="335"/>
    </location>
</feature>
<keyword evidence="4 7" id="KW-1133">Transmembrane helix</keyword>
<dbReference type="AlphaFoldDB" id="A0A0J7JX48"/>
<dbReference type="Pfam" id="PF02472">
    <property type="entry name" value="ExbD"/>
    <property type="match status" value="1"/>
</dbReference>
<dbReference type="PANTHER" id="PTHR30558:SF7">
    <property type="entry name" value="TOL-PAL SYSTEM PROTEIN TOLR"/>
    <property type="match status" value="1"/>
</dbReference>
<dbReference type="NCBIfam" id="NF007065">
    <property type="entry name" value="PRK09510.1"/>
    <property type="match status" value="1"/>
</dbReference>
<dbReference type="NCBIfam" id="TIGR02794">
    <property type="entry name" value="tolA_full"/>
    <property type="match status" value="1"/>
</dbReference>
<feature type="compositionally biased region" description="Low complexity" evidence="6">
    <location>
        <begin position="257"/>
        <end position="308"/>
    </location>
</feature>
<dbReference type="STRING" id="67767.A0A0J7JX48"/>
<evidence type="ECO:0000256" key="7">
    <source>
        <dbReference type="SAM" id="Phobius"/>
    </source>
</evidence>
<evidence type="ECO:0000256" key="5">
    <source>
        <dbReference type="ARBA" id="ARBA00023136"/>
    </source>
</evidence>
<evidence type="ECO:0000256" key="3">
    <source>
        <dbReference type="ARBA" id="ARBA00022692"/>
    </source>
</evidence>
<accession>A0A0J7JX48</accession>
<feature type="compositionally biased region" description="Low complexity" evidence="6">
    <location>
        <begin position="233"/>
        <end position="243"/>
    </location>
</feature>
<feature type="compositionally biased region" description="Basic and acidic residues" evidence="6">
    <location>
        <begin position="218"/>
        <end position="230"/>
    </location>
</feature>
<evidence type="ECO:0000256" key="1">
    <source>
        <dbReference type="ARBA" id="ARBA00004162"/>
    </source>
</evidence>
<dbReference type="InterPro" id="IPR003400">
    <property type="entry name" value="ExbD"/>
</dbReference>
<keyword evidence="5 7" id="KW-0472">Membrane</keyword>
<evidence type="ECO:0000256" key="4">
    <source>
        <dbReference type="ARBA" id="ARBA00022989"/>
    </source>
</evidence>
<dbReference type="GO" id="GO:0019534">
    <property type="term" value="F:toxin transmembrane transporter activity"/>
    <property type="evidence" value="ECO:0007669"/>
    <property type="project" value="InterPro"/>
</dbReference>
<organism evidence="8 9">
    <name type="scientific">Lasius niger</name>
    <name type="common">Black garden ant</name>
    <dbReference type="NCBI Taxonomy" id="67767"/>
    <lineage>
        <taxon>Eukaryota</taxon>
        <taxon>Metazoa</taxon>
        <taxon>Ecdysozoa</taxon>
        <taxon>Arthropoda</taxon>
        <taxon>Hexapoda</taxon>
        <taxon>Insecta</taxon>
        <taxon>Pterygota</taxon>
        <taxon>Neoptera</taxon>
        <taxon>Endopterygota</taxon>
        <taxon>Hymenoptera</taxon>
        <taxon>Apocrita</taxon>
        <taxon>Aculeata</taxon>
        <taxon>Formicoidea</taxon>
        <taxon>Formicidae</taxon>
        <taxon>Formicinae</taxon>
        <taxon>Lasius</taxon>
        <taxon>Lasius</taxon>
    </lineage>
</organism>
<dbReference type="EMBL" id="LBMM01024975">
    <property type="protein sequence ID" value="KMQ82491.1"/>
    <property type="molecule type" value="Genomic_DNA"/>
</dbReference>
<dbReference type="OrthoDB" id="8300536at2759"/>
<keyword evidence="3 7" id="KW-0812">Transmembrane</keyword>
<evidence type="ECO:0000256" key="2">
    <source>
        <dbReference type="ARBA" id="ARBA00022475"/>
    </source>
</evidence>
<dbReference type="PaxDb" id="67767-A0A0J7JX48"/>
<gene>
    <name evidence="8" type="ORF">RF55_22765</name>
</gene>
<sequence>MARVRGRSRRELKSEINIVPLLDVLLVLLLIFMATAPIITQSVEVDLPDATDSKTVSSDDNPPVILEVSGVGQYTLVVDHNRMELLPPEQVAAEAKSRLAANPKTVFLIGGAKEVPYDEIIKALNILHQEPRISNTSFWESILVKATEQNDKLNRAVIVSVVLHFILIALLIWGSLQEKVDMGAGGGGDGTVVGAVMVDPGAVVEQYNRQQQQSNDAQRAEKQRQKKAEQQAEELQQKQAEQQQRLKELEKERLAAQEKAAQNAKAQAEQQQKAAEQQKQAAEQQKAAEAAAAKAQEQQKVAEAAAAKAKAEADKVAKAQADAQKKAEAEAKKEAAAAAAAKKQA</sequence>
<name>A0A0J7JX48_LASNI</name>
<protein>
    <submittedName>
        <fullName evidence="8">Cell envelope integrity inner membrane protein</fullName>
    </submittedName>
</protein>
<evidence type="ECO:0000313" key="9">
    <source>
        <dbReference type="Proteomes" id="UP000036403"/>
    </source>
</evidence>